<reference evidence="1" key="1">
    <citation type="submission" date="2017-04" db="EMBL/GenBank/DDBJ databases">
        <title>Genome deletions in a multicellular cyanobacterial endosymbiont for morphological adaptation in marine diatoms.</title>
        <authorList>
            <person name="Wang Y."/>
            <person name="Gao H."/>
            <person name="Li R."/>
            <person name="Xu X."/>
        </authorList>
    </citation>
    <scope>NUCLEOTIDE SEQUENCE</scope>
    <source>
        <strain evidence="1">FACHB 800</strain>
    </source>
</reference>
<evidence type="ECO:0000313" key="1">
    <source>
        <dbReference type="EMBL" id="QXE22678.1"/>
    </source>
</evidence>
<accession>A0A975Y404</accession>
<evidence type="ECO:0000313" key="2">
    <source>
        <dbReference type="Proteomes" id="UP000683511"/>
    </source>
</evidence>
<protein>
    <submittedName>
        <fullName evidence="1">Uncharacterized protein</fullName>
    </submittedName>
</protein>
<proteinExistence type="predicted"/>
<name>A0A975Y404_9NOST</name>
<dbReference type="EMBL" id="CP021056">
    <property type="protein sequence ID" value="QXE22678.1"/>
    <property type="molecule type" value="Genomic_DNA"/>
</dbReference>
<dbReference type="Proteomes" id="UP000683511">
    <property type="component" value="Chromosome"/>
</dbReference>
<dbReference type="AlphaFoldDB" id="A0A975Y404"/>
<organism evidence="1 2">
    <name type="scientific">Richelia sinica FACHB-800</name>
    <dbReference type="NCBI Taxonomy" id="1357546"/>
    <lineage>
        <taxon>Bacteria</taxon>
        <taxon>Bacillati</taxon>
        <taxon>Cyanobacteriota</taxon>
        <taxon>Cyanophyceae</taxon>
        <taxon>Nostocales</taxon>
        <taxon>Nostocaceae</taxon>
        <taxon>Richelia</taxon>
    </lineage>
</organism>
<sequence>MTKLLQRAIAEIEKLPAEEQNALPKVSEAIATRLLDELKDEQGWKIRFAATTDNQWDSLADMVRQEIAAGEITPLDIAPYYQ</sequence>
<dbReference type="RefSeq" id="WP_190601775.1">
    <property type="nucleotide sequence ID" value="NZ_CP021056.1"/>
</dbReference>
<gene>
    <name evidence="1" type="ORF">B6N60_01364</name>
</gene>
<keyword evidence="2" id="KW-1185">Reference proteome</keyword>
<dbReference type="KEGG" id="rsin:B6N60_01364"/>